<organism evidence="1">
    <name type="scientific">marine sediment metagenome</name>
    <dbReference type="NCBI Taxonomy" id="412755"/>
    <lineage>
        <taxon>unclassified sequences</taxon>
        <taxon>metagenomes</taxon>
        <taxon>ecological metagenomes</taxon>
    </lineage>
</organism>
<sequence length="44" mass="5361">MEDDKAKKLKKYLLLKRYLLLKYRIPQIIRRTIDGKEVIQGERS</sequence>
<evidence type="ECO:0000313" key="1">
    <source>
        <dbReference type="EMBL" id="GAI88416.1"/>
    </source>
</evidence>
<reference evidence="1" key="1">
    <citation type="journal article" date="2014" name="Front. Microbiol.">
        <title>High frequency of phylogenetically diverse reductive dehalogenase-homologous genes in deep subseafloor sedimentary metagenomes.</title>
        <authorList>
            <person name="Kawai M."/>
            <person name="Futagami T."/>
            <person name="Toyoda A."/>
            <person name="Takaki Y."/>
            <person name="Nishi S."/>
            <person name="Hori S."/>
            <person name="Arai W."/>
            <person name="Tsubouchi T."/>
            <person name="Morono Y."/>
            <person name="Uchiyama I."/>
            <person name="Ito T."/>
            <person name="Fujiyama A."/>
            <person name="Inagaki F."/>
            <person name="Takami H."/>
        </authorList>
    </citation>
    <scope>NUCLEOTIDE SEQUENCE</scope>
    <source>
        <strain evidence="1">Expedition CK06-06</strain>
    </source>
</reference>
<protein>
    <submittedName>
        <fullName evidence="1">Uncharacterized protein</fullName>
    </submittedName>
</protein>
<dbReference type="AlphaFoldDB" id="X1TAJ6"/>
<dbReference type="EMBL" id="BARW01022695">
    <property type="protein sequence ID" value="GAI88416.1"/>
    <property type="molecule type" value="Genomic_DNA"/>
</dbReference>
<feature type="non-terminal residue" evidence="1">
    <location>
        <position position="44"/>
    </location>
</feature>
<comment type="caution">
    <text evidence="1">The sequence shown here is derived from an EMBL/GenBank/DDBJ whole genome shotgun (WGS) entry which is preliminary data.</text>
</comment>
<proteinExistence type="predicted"/>
<gene>
    <name evidence="1" type="ORF">S12H4_37800</name>
</gene>
<name>X1TAJ6_9ZZZZ</name>
<accession>X1TAJ6</accession>